<comment type="caution">
    <text evidence="1">The sequence shown here is derived from an EMBL/GenBank/DDBJ whole genome shotgun (WGS) entry which is preliminary data.</text>
</comment>
<evidence type="ECO:0000313" key="2">
    <source>
        <dbReference type="Proteomes" id="UP001479606"/>
    </source>
</evidence>
<gene>
    <name evidence="1" type="ORF">AAFH49_12635</name>
</gene>
<sequence length="219" mass="25656">MTEQWIEHKWIFEPDGGLLDIYVQEVDIDVWMQLIDFINKNYNPHFGPLEEGDTRPGIDKDYIKRMFVDESGELDRKTSSFTIEGITVNCHFFLQDEIEFDIDPREFKKQIQIDAIIKFMQAVSWNLEREVILTAEGAAEYPLITINVGEGLLKISTQAELKKIYDRNHTIFSRIRAMYFRSLIKLIPLFSNSKFRDWLVSYVIGLTNANNIHTATKKK</sequence>
<keyword evidence="2" id="KW-1185">Reference proteome</keyword>
<name>A0ABU9LWE3_9BACT</name>
<evidence type="ECO:0000313" key="1">
    <source>
        <dbReference type="EMBL" id="MEL5995057.1"/>
    </source>
</evidence>
<protein>
    <submittedName>
        <fullName evidence="1">Uncharacterized protein</fullName>
    </submittedName>
</protein>
<reference evidence="1 2" key="1">
    <citation type="journal article" date="2018" name="Arch. Microbiol.">
        <title>Hymenobacter segetis sp. nov., isolated from soil.</title>
        <authorList>
            <person name="Ten L.N."/>
            <person name="Lim S.J."/>
            <person name="Kim B.O."/>
            <person name="Kang I.K."/>
            <person name="Jung H.Y."/>
        </authorList>
    </citation>
    <scope>NUCLEOTIDE SEQUENCE [LARGE SCALE GENOMIC DNA]</scope>
    <source>
        <strain evidence="1 2">S7-3-11</strain>
    </source>
</reference>
<dbReference type="Proteomes" id="UP001479606">
    <property type="component" value="Unassembled WGS sequence"/>
</dbReference>
<dbReference type="RefSeq" id="WP_342298576.1">
    <property type="nucleotide sequence ID" value="NZ_JBCEVZ010000028.1"/>
</dbReference>
<organism evidence="1 2">
    <name type="scientific">Hymenobacter segetis</name>
    <dbReference type="NCBI Taxonomy" id="2025509"/>
    <lineage>
        <taxon>Bacteria</taxon>
        <taxon>Pseudomonadati</taxon>
        <taxon>Bacteroidota</taxon>
        <taxon>Cytophagia</taxon>
        <taxon>Cytophagales</taxon>
        <taxon>Hymenobacteraceae</taxon>
        <taxon>Hymenobacter</taxon>
    </lineage>
</organism>
<proteinExistence type="predicted"/>
<accession>A0ABU9LWE3</accession>
<dbReference type="EMBL" id="JBCEVZ010000028">
    <property type="protein sequence ID" value="MEL5995057.1"/>
    <property type="molecule type" value="Genomic_DNA"/>
</dbReference>